<evidence type="ECO:0000313" key="5">
    <source>
        <dbReference type="EMBL" id="MBB2899981.1"/>
    </source>
</evidence>
<name>A0A7W4TKJ1_KINRA</name>
<gene>
    <name evidence="5" type="ORF">FHR75_000769</name>
</gene>
<dbReference type="EMBL" id="JACHVY010000001">
    <property type="protein sequence ID" value="MBB2899981.1"/>
    <property type="molecule type" value="Genomic_DNA"/>
</dbReference>
<feature type="domain" description="HTH lacI-type" evidence="4">
    <location>
        <begin position="9"/>
        <end position="63"/>
    </location>
</feature>
<dbReference type="Pfam" id="PF00356">
    <property type="entry name" value="LacI"/>
    <property type="match status" value="1"/>
</dbReference>
<dbReference type="Gene3D" id="1.10.260.40">
    <property type="entry name" value="lambda repressor-like DNA-binding domains"/>
    <property type="match status" value="1"/>
</dbReference>
<keyword evidence="1" id="KW-0805">Transcription regulation</keyword>
<dbReference type="PROSITE" id="PS50932">
    <property type="entry name" value="HTH_LACI_2"/>
    <property type="match status" value="1"/>
</dbReference>
<evidence type="ECO:0000256" key="2">
    <source>
        <dbReference type="ARBA" id="ARBA00023125"/>
    </source>
</evidence>
<dbReference type="RefSeq" id="WP_221183038.1">
    <property type="nucleotide sequence ID" value="NZ_JACHVY010000001.1"/>
</dbReference>
<comment type="caution">
    <text evidence="5">The sequence shown here is derived from an EMBL/GenBank/DDBJ whole genome shotgun (WGS) entry which is preliminary data.</text>
</comment>
<dbReference type="SUPFAM" id="SSF47413">
    <property type="entry name" value="lambda repressor-like DNA-binding domains"/>
    <property type="match status" value="1"/>
</dbReference>
<evidence type="ECO:0000313" key="6">
    <source>
        <dbReference type="Proteomes" id="UP000533269"/>
    </source>
</evidence>
<dbReference type="InterPro" id="IPR028082">
    <property type="entry name" value="Peripla_BP_I"/>
</dbReference>
<dbReference type="GO" id="GO:0000976">
    <property type="term" value="F:transcription cis-regulatory region binding"/>
    <property type="evidence" value="ECO:0007669"/>
    <property type="project" value="TreeGrafter"/>
</dbReference>
<evidence type="ECO:0000256" key="3">
    <source>
        <dbReference type="ARBA" id="ARBA00023163"/>
    </source>
</evidence>
<dbReference type="InterPro" id="IPR000843">
    <property type="entry name" value="HTH_LacI"/>
</dbReference>
<evidence type="ECO:0000259" key="4">
    <source>
        <dbReference type="PROSITE" id="PS50932"/>
    </source>
</evidence>
<dbReference type="AlphaFoldDB" id="A0A7W4TKJ1"/>
<dbReference type="PROSITE" id="PS00356">
    <property type="entry name" value="HTH_LACI_1"/>
    <property type="match status" value="1"/>
</dbReference>
<keyword evidence="3" id="KW-0804">Transcription</keyword>
<organism evidence="5 6">
    <name type="scientific">Kineococcus radiotolerans</name>
    <dbReference type="NCBI Taxonomy" id="131568"/>
    <lineage>
        <taxon>Bacteria</taxon>
        <taxon>Bacillati</taxon>
        <taxon>Actinomycetota</taxon>
        <taxon>Actinomycetes</taxon>
        <taxon>Kineosporiales</taxon>
        <taxon>Kineosporiaceae</taxon>
        <taxon>Kineococcus</taxon>
    </lineage>
</organism>
<dbReference type="SMART" id="SM00354">
    <property type="entry name" value="HTH_LACI"/>
    <property type="match status" value="1"/>
</dbReference>
<keyword evidence="2 5" id="KW-0238">DNA-binding</keyword>
<dbReference type="GO" id="GO:0003700">
    <property type="term" value="F:DNA-binding transcription factor activity"/>
    <property type="evidence" value="ECO:0007669"/>
    <property type="project" value="TreeGrafter"/>
</dbReference>
<evidence type="ECO:0000256" key="1">
    <source>
        <dbReference type="ARBA" id="ARBA00023015"/>
    </source>
</evidence>
<dbReference type="InterPro" id="IPR046335">
    <property type="entry name" value="LacI/GalR-like_sensor"/>
</dbReference>
<dbReference type="Gene3D" id="3.40.50.2300">
    <property type="match status" value="2"/>
</dbReference>
<sequence>MNASAPRAATIVDVARVAGVSRQTVTRALHDMPGINAGTRERVLAAARELNYHPSRFGRGLVKPAGRTLGLLVGDLTNPYYGELASTVLRLAAERGWNVVMAEPGSLSDLAGATDAVVGFTGSSIEVPRAGAPNLPVVEIDPPHDHPGHGRVEFERAQASRDAVSHLLARGARRPVVLDLLGPEGCSRRGRAFVEAFRDAGVEPAVADRTSSWADLAGDRPGAGPDAVVAFNDLEGFRVLRDLRTAGLRVPQDVRVVGVDGLALGEFVAPRLSTLTIDLTEVARAALDLVVELSGPRSGEAVRVVPHRFVARDST</sequence>
<accession>A0A7W4TKJ1</accession>
<protein>
    <submittedName>
        <fullName evidence="5">DNA-binding LacI/PurR family transcriptional regulator</fullName>
    </submittedName>
</protein>
<dbReference type="PANTHER" id="PTHR30146:SF109">
    <property type="entry name" value="HTH-TYPE TRANSCRIPTIONAL REGULATOR GALS"/>
    <property type="match status" value="1"/>
</dbReference>
<reference evidence="5 6" key="2">
    <citation type="submission" date="2020-08" db="EMBL/GenBank/DDBJ databases">
        <authorList>
            <person name="Partida-Martinez L."/>
            <person name="Huntemann M."/>
            <person name="Clum A."/>
            <person name="Wang J."/>
            <person name="Palaniappan K."/>
            <person name="Ritter S."/>
            <person name="Chen I.-M."/>
            <person name="Stamatis D."/>
            <person name="Reddy T."/>
            <person name="O'Malley R."/>
            <person name="Daum C."/>
            <person name="Shapiro N."/>
            <person name="Ivanova N."/>
            <person name="Kyrpides N."/>
            <person name="Woyke T."/>
        </authorList>
    </citation>
    <scope>NUCLEOTIDE SEQUENCE [LARGE SCALE GENOMIC DNA]</scope>
    <source>
        <strain evidence="5 6">AS2.23</strain>
    </source>
</reference>
<reference evidence="5 6" key="1">
    <citation type="submission" date="2020-08" db="EMBL/GenBank/DDBJ databases">
        <title>The Agave Microbiome: Exploring the role of microbial communities in plant adaptations to desert environments.</title>
        <authorList>
            <person name="Partida-Martinez L.P."/>
        </authorList>
    </citation>
    <scope>NUCLEOTIDE SEQUENCE [LARGE SCALE GENOMIC DNA]</scope>
    <source>
        <strain evidence="5 6">AS2.23</strain>
    </source>
</reference>
<dbReference type="Pfam" id="PF13377">
    <property type="entry name" value="Peripla_BP_3"/>
    <property type="match status" value="1"/>
</dbReference>
<dbReference type="InterPro" id="IPR010982">
    <property type="entry name" value="Lambda_DNA-bd_dom_sf"/>
</dbReference>
<dbReference type="PANTHER" id="PTHR30146">
    <property type="entry name" value="LACI-RELATED TRANSCRIPTIONAL REPRESSOR"/>
    <property type="match status" value="1"/>
</dbReference>
<dbReference type="CDD" id="cd06267">
    <property type="entry name" value="PBP1_LacI_sugar_binding-like"/>
    <property type="match status" value="1"/>
</dbReference>
<dbReference type="SUPFAM" id="SSF53822">
    <property type="entry name" value="Periplasmic binding protein-like I"/>
    <property type="match status" value="1"/>
</dbReference>
<dbReference type="CDD" id="cd01392">
    <property type="entry name" value="HTH_LacI"/>
    <property type="match status" value="1"/>
</dbReference>
<dbReference type="Proteomes" id="UP000533269">
    <property type="component" value="Unassembled WGS sequence"/>
</dbReference>
<proteinExistence type="predicted"/>